<dbReference type="EMBL" id="GL732525">
    <property type="protein sequence ID" value="EFX88712.1"/>
    <property type="molecule type" value="Genomic_DNA"/>
</dbReference>
<organism evidence="1 2">
    <name type="scientific">Daphnia pulex</name>
    <name type="common">Water flea</name>
    <dbReference type="NCBI Taxonomy" id="6669"/>
    <lineage>
        <taxon>Eukaryota</taxon>
        <taxon>Metazoa</taxon>
        <taxon>Ecdysozoa</taxon>
        <taxon>Arthropoda</taxon>
        <taxon>Crustacea</taxon>
        <taxon>Branchiopoda</taxon>
        <taxon>Diplostraca</taxon>
        <taxon>Cladocera</taxon>
        <taxon>Anomopoda</taxon>
        <taxon>Daphniidae</taxon>
        <taxon>Daphnia</taxon>
    </lineage>
</organism>
<dbReference type="KEGG" id="dpx:DAPPUDRAFT_234033"/>
<reference evidence="1 2" key="1">
    <citation type="journal article" date="2011" name="Science">
        <title>The ecoresponsive genome of Daphnia pulex.</title>
        <authorList>
            <person name="Colbourne J.K."/>
            <person name="Pfrender M.E."/>
            <person name="Gilbert D."/>
            <person name="Thomas W.K."/>
            <person name="Tucker A."/>
            <person name="Oakley T.H."/>
            <person name="Tokishita S."/>
            <person name="Aerts A."/>
            <person name="Arnold G.J."/>
            <person name="Basu M.K."/>
            <person name="Bauer D.J."/>
            <person name="Caceres C.E."/>
            <person name="Carmel L."/>
            <person name="Casola C."/>
            <person name="Choi J.H."/>
            <person name="Detter J.C."/>
            <person name="Dong Q."/>
            <person name="Dusheyko S."/>
            <person name="Eads B.D."/>
            <person name="Frohlich T."/>
            <person name="Geiler-Samerotte K.A."/>
            <person name="Gerlach D."/>
            <person name="Hatcher P."/>
            <person name="Jogdeo S."/>
            <person name="Krijgsveld J."/>
            <person name="Kriventseva E.V."/>
            <person name="Kultz D."/>
            <person name="Laforsch C."/>
            <person name="Lindquist E."/>
            <person name="Lopez J."/>
            <person name="Manak J.R."/>
            <person name="Muller J."/>
            <person name="Pangilinan J."/>
            <person name="Patwardhan R.P."/>
            <person name="Pitluck S."/>
            <person name="Pritham E.J."/>
            <person name="Rechtsteiner A."/>
            <person name="Rho M."/>
            <person name="Rogozin I.B."/>
            <person name="Sakarya O."/>
            <person name="Salamov A."/>
            <person name="Schaack S."/>
            <person name="Shapiro H."/>
            <person name="Shiga Y."/>
            <person name="Skalitzky C."/>
            <person name="Smith Z."/>
            <person name="Souvorov A."/>
            <person name="Sung W."/>
            <person name="Tang Z."/>
            <person name="Tsuchiya D."/>
            <person name="Tu H."/>
            <person name="Vos H."/>
            <person name="Wang M."/>
            <person name="Wolf Y.I."/>
            <person name="Yamagata H."/>
            <person name="Yamada T."/>
            <person name="Ye Y."/>
            <person name="Shaw J.R."/>
            <person name="Andrews J."/>
            <person name="Crease T.J."/>
            <person name="Tang H."/>
            <person name="Lucas S.M."/>
            <person name="Robertson H.M."/>
            <person name="Bork P."/>
            <person name="Koonin E.V."/>
            <person name="Zdobnov E.M."/>
            <person name="Grigoriev I.V."/>
            <person name="Lynch M."/>
            <person name="Boore J.L."/>
        </authorList>
    </citation>
    <scope>NUCLEOTIDE SEQUENCE [LARGE SCALE GENOMIC DNA]</scope>
</reference>
<dbReference type="PhylomeDB" id="E9FUE2"/>
<accession>E9FUE2</accession>
<keyword evidence="2" id="KW-1185">Reference proteome</keyword>
<dbReference type="Proteomes" id="UP000000305">
    <property type="component" value="Unassembled WGS sequence"/>
</dbReference>
<proteinExistence type="predicted"/>
<protein>
    <submittedName>
        <fullName evidence="1">Uncharacterized protein</fullName>
    </submittedName>
</protein>
<evidence type="ECO:0000313" key="1">
    <source>
        <dbReference type="EMBL" id="EFX88712.1"/>
    </source>
</evidence>
<dbReference type="HOGENOM" id="CLU_196244_1_0_1"/>
<sequence length="53" mass="6062">MLPENIWGNLETIPIQSHVFVPSIKLAKKTEMKLEAIRFGNHAIQHIQIPEAE</sequence>
<evidence type="ECO:0000313" key="2">
    <source>
        <dbReference type="Proteomes" id="UP000000305"/>
    </source>
</evidence>
<name>E9FUE2_DAPPU</name>
<dbReference type="InParanoid" id="E9FUE2"/>
<gene>
    <name evidence="1" type="ORF">DAPPUDRAFT_234033</name>
</gene>
<dbReference type="AlphaFoldDB" id="E9FUE2"/>